<feature type="compositionally biased region" description="Low complexity" evidence="2">
    <location>
        <begin position="268"/>
        <end position="279"/>
    </location>
</feature>
<feature type="compositionally biased region" description="Low complexity" evidence="2">
    <location>
        <begin position="128"/>
        <end position="137"/>
    </location>
</feature>
<feature type="domain" description="BZIP" evidence="3">
    <location>
        <begin position="199"/>
        <end position="259"/>
    </location>
</feature>
<feature type="region of interest" description="Disordered" evidence="2">
    <location>
        <begin position="104"/>
        <end position="156"/>
    </location>
</feature>
<evidence type="ECO:0000313" key="4">
    <source>
        <dbReference type="EMBL" id="KAJ2756694.1"/>
    </source>
</evidence>
<dbReference type="SMART" id="SM00338">
    <property type="entry name" value="BRLZ"/>
    <property type="match status" value="1"/>
</dbReference>
<dbReference type="OrthoDB" id="5571888at2759"/>
<dbReference type="PROSITE" id="PS50217">
    <property type="entry name" value="BZIP"/>
    <property type="match status" value="1"/>
</dbReference>
<name>A0A9W8LDZ6_9FUNG</name>
<dbReference type="InterPro" id="IPR004827">
    <property type="entry name" value="bZIP"/>
</dbReference>
<keyword evidence="5" id="KW-1185">Reference proteome</keyword>
<feature type="compositionally biased region" description="Low complexity" evidence="2">
    <location>
        <begin position="108"/>
        <end position="121"/>
    </location>
</feature>
<evidence type="ECO:0000259" key="3">
    <source>
        <dbReference type="PROSITE" id="PS50217"/>
    </source>
</evidence>
<sequence>MDNDSFESFINQSLVDSSAIHTADGGDVGVENALLLQLLMSEVAPTATGTIDPSELSVGVAGDEEAFLEVLNAGQNTLLPSSFFSVLDAMPPIAVDNTMLVDPPPPTATVTPAAQPKAAPAAKRKRTAPAQAPGTATARKRASGVSGKPAAKKQATGARLTAVAADCGSPVAMAVVLVSTSPGEENDDDNVDPKSLTPKERRRQSNKISARNFRERRKEQLTTLLSDSIAHKEEVDGLRAELAAARKDNAVMREEIQKLRLRLGAAAVPPAPATAVTTASGKVGQATPVPSRPVPQQKQPSAAQPQTPNQSQGCRALEAPLPSPPSSSDDDF</sequence>
<evidence type="ECO:0000313" key="5">
    <source>
        <dbReference type="Proteomes" id="UP001140011"/>
    </source>
</evidence>
<reference evidence="4" key="1">
    <citation type="submission" date="2022-07" db="EMBL/GenBank/DDBJ databases">
        <title>Phylogenomic reconstructions and comparative analyses of Kickxellomycotina fungi.</title>
        <authorList>
            <person name="Reynolds N.K."/>
            <person name="Stajich J.E."/>
            <person name="Barry K."/>
            <person name="Grigoriev I.V."/>
            <person name="Crous P."/>
            <person name="Smith M.E."/>
        </authorList>
    </citation>
    <scope>NUCLEOTIDE SEQUENCE</scope>
    <source>
        <strain evidence="4">BCRC 34297</strain>
    </source>
</reference>
<dbReference type="AlphaFoldDB" id="A0A9W8LDZ6"/>
<dbReference type="Proteomes" id="UP001140011">
    <property type="component" value="Unassembled WGS sequence"/>
</dbReference>
<keyword evidence="1" id="KW-0175">Coiled coil</keyword>
<evidence type="ECO:0000256" key="1">
    <source>
        <dbReference type="SAM" id="Coils"/>
    </source>
</evidence>
<dbReference type="InterPro" id="IPR046347">
    <property type="entry name" value="bZIP_sf"/>
</dbReference>
<feature type="region of interest" description="Disordered" evidence="2">
    <location>
        <begin position="180"/>
        <end position="215"/>
    </location>
</feature>
<feature type="compositionally biased region" description="Low complexity" evidence="2">
    <location>
        <begin position="294"/>
        <end position="308"/>
    </location>
</feature>
<feature type="coiled-coil region" evidence="1">
    <location>
        <begin position="228"/>
        <end position="262"/>
    </location>
</feature>
<accession>A0A9W8LDZ6</accession>
<feature type="region of interest" description="Disordered" evidence="2">
    <location>
        <begin position="268"/>
        <end position="332"/>
    </location>
</feature>
<dbReference type="Gene3D" id="1.20.5.170">
    <property type="match status" value="1"/>
</dbReference>
<dbReference type="EMBL" id="JANBUH010000018">
    <property type="protein sequence ID" value="KAJ2756694.1"/>
    <property type="molecule type" value="Genomic_DNA"/>
</dbReference>
<organism evidence="4 5">
    <name type="scientific">Coemansia pectinata</name>
    <dbReference type="NCBI Taxonomy" id="1052879"/>
    <lineage>
        <taxon>Eukaryota</taxon>
        <taxon>Fungi</taxon>
        <taxon>Fungi incertae sedis</taxon>
        <taxon>Zoopagomycota</taxon>
        <taxon>Kickxellomycotina</taxon>
        <taxon>Kickxellomycetes</taxon>
        <taxon>Kickxellales</taxon>
        <taxon>Kickxellaceae</taxon>
        <taxon>Coemansia</taxon>
    </lineage>
</organism>
<comment type="caution">
    <text evidence="4">The sequence shown here is derived from an EMBL/GenBank/DDBJ whole genome shotgun (WGS) entry which is preliminary data.</text>
</comment>
<gene>
    <name evidence="4" type="ORF">GGI19_000629</name>
</gene>
<dbReference type="SUPFAM" id="SSF57959">
    <property type="entry name" value="Leucine zipper domain"/>
    <property type="match status" value="1"/>
</dbReference>
<proteinExistence type="predicted"/>
<dbReference type="PROSITE" id="PS00036">
    <property type="entry name" value="BZIP_BASIC"/>
    <property type="match status" value="1"/>
</dbReference>
<protein>
    <recommendedName>
        <fullName evidence="3">BZIP domain-containing protein</fullName>
    </recommendedName>
</protein>
<evidence type="ECO:0000256" key="2">
    <source>
        <dbReference type="SAM" id="MobiDB-lite"/>
    </source>
</evidence>
<dbReference type="GO" id="GO:0003700">
    <property type="term" value="F:DNA-binding transcription factor activity"/>
    <property type="evidence" value="ECO:0007669"/>
    <property type="project" value="InterPro"/>
</dbReference>